<feature type="chain" id="PRO_5046142454" evidence="1">
    <location>
        <begin position="22"/>
        <end position="335"/>
    </location>
</feature>
<comment type="caution">
    <text evidence="3">The sequence shown here is derived from an EMBL/GenBank/DDBJ whole genome shotgun (WGS) entry which is preliminary data.</text>
</comment>
<dbReference type="GO" id="GO:0019875">
    <property type="term" value="F:6-aminohexanoate-dimer hydrolase activity"/>
    <property type="evidence" value="ECO:0007669"/>
    <property type="project" value="UniProtKB-EC"/>
</dbReference>
<dbReference type="PANTHER" id="PTHR43283">
    <property type="entry name" value="BETA-LACTAMASE-RELATED"/>
    <property type="match status" value="1"/>
</dbReference>
<keyword evidence="1" id="KW-0732">Signal</keyword>
<proteinExistence type="predicted"/>
<dbReference type="SUPFAM" id="SSF56601">
    <property type="entry name" value="beta-lactamase/transpeptidase-like"/>
    <property type="match status" value="1"/>
</dbReference>
<dbReference type="InterPro" id="IPR050789">
    <property type="entry name" value="Diverse_Enzym_Activities"/>
</dbReference>
<evidence type="ECO:0000256" key="1">
    <source>
        <dbReference type="SAM" id="SignalP"/>
    </source>
</evidence>
<dbReference type="Pfam" id="PF00144">
    <property type="entry name" value="Beta-lactamase"/>
    <property type="match status" value="1"/>
</dbReference>
<dbReference type="EMBL" id="BBMS01000054">
    <property type="protein sequence ID" value="GAL28967.1"/>
    <property type="molecule type" value="Genomic_DNA"/>
</dbReference>
<protein>
    <submittedName>
        <fullName evidence="3">6-aminohexanoate-dimer hydrolase</fullName>
        <ecNumber evidence="3">3.5.1.46</ecNumber>
    </submittedName>
</protein>
<keyword evidence="3" id="KW-0378">Hydrolase</keyword>
<accession>A0ABQ0JJN9</accession>
<feature type="domain" description="Beta-lactamase-related" evidence="2">
    <location>
        <begin position="115"/>
        <end position="320"/>
    </location>
</feature>
<keyword evidence="4" id="KW-1185">Reference proteome</keyword>
<reference evidence="4" key="1">
    <citation type="submission" date="2014-09" db="EMBL/GenBank/DDBJ databases">
        <title>Vibrio variabilis JCM 19239. (C206) whole genome shotgun sequence.</title>
        <authorList>
            <person name="Sawabe T."/>
            <person name="Meirelles P."/>
            <person name="Nakanishi M."/>
            <person name="Sayaka M."/>
            <person name="Hattori M."/>
            <person name="Ohkuma M."/>
        </authorList>
    </citation>
    <scope>NUCLEOTIDE SEQUENCE [LARGE SCALE GENOMIC DNA]</scope>
    <source>
        <strain evidence="4">JCM 19239</strain>
    </source>
</reference>
<organism evidence="3 4">
    <name type="scientific">Vibrio variabilis</name>
    <dbReference type="NCBI Taxonomy" id="990271"/>
    <lineage>
        <taxon>Bacteria</taxon>
        <taxon>Pseudomonadati</taxon>
        <taxon>Pseudomonadota</taxon>
        <taxon>Gammaproteobacteria</taxon>
        <taxon>Vibrionales</taxon>
        <taxon>Vibrionaceae</taxon>
        <taxon>Vibrio</taxon>
    </lineage>
</organism>
<evidence type="ECO:0000259" key="2">
    <source>
        <dbReference type="Pfam" id="PF00144"/>
    </source>
</evidence>
<dbReference type="InterPro" id="IPR001466">
    <property type="entry name" value="Beta-lactam-related"/>
</dbReference>
<evidence type="ECO:0000313" key="3">
    <source>
        <dbReference type="EMBL" id="GAL28967.1"/>
    </source>
</evidence>
<dbReference type="PANTHER" id="PTHR43283:SF7">
    <property type="entry name" value="BETA-LACTAMASE-RELATED DOMAIN-CONTAINING PROTEIN"/>
    <property type="match status" value="1"/>
</dbReference>
<sequence length="335" mass="37677">MTKKLLALSISALMTSGAAFAENIVNADTTNKEVYDIHEFFSEQGNRVKLQFPIEQAAFAWQNLSRFYPTAMIERDGEVINLPHKLNDDIGKVKATVKGETKTLNEHLDSNPVDGFLVIKDGEIVFERYNTMRKTDKHNWFSLSKITAGIELAKLVNSDKVDPDDVVSNYIPELKGSVWDTVKVIEVANQATGLNATEHDEPTADSRTNPDQPFFKWIVSIGVFEGESQKMPLDVLGEMKRRTKGGQTFEYNSINTFILSRIVENVRGLPFNEILSDDIWKHMGANNDAYTVVSPKGGYPLMFFSMNSTLEDMAKFGMLLTHQVKSLARRISLQT</sequence>
<evidence type="ECO:0000313" key="4">
    <source>
        <dbReference type="Proteomes" id="UP000029223"/>
    </source>
</evidence>
<feature type="signal peptide" evidence="1">
    <location>
        <begin position="1"/>
        <end position="21"/>
    </location>
</feature>
<name>A0ABQ0JJN9_9VIBR</name>
<dbReference type="Gene3D" id="3.40.710.10">
    <property type="entry name" value="DD-peptidase/beta-lactamase superfamily"/>
    <property type="match status" value="1"/>
</dbReference>
<dbReference type="EC" id="3.5.1.46" evidence="3"/>
<dbReference type="Proteomes" id="UP000029223">
    <property type="component" value="Unassembled WGS sequence"/>
</dbReference>
<gene>
    <name evidence="3" type="ORF">JCM19239_1702</name>
</gene>
<dbReference type="InterPro" id="IPR012338">
    <property type="entry name" value="Beta-lactam/transpept-like"/>
</dbReference>